<dbReference type="PANTHER" id="PTHR11749">
    <property type="entry name" value="RIBULOSE-5-PHOSPHATE-3-EPIMERASE"/>
    <property type="match status" value="1"/>
</dbReference>
<evidence type="ECO:0000256" key="5">
    <source>
        <dbReference type="ARBA" id="ARBA00001954"/>
    </source>
</evidence>
<feature type="binding site" evidence="10 14">
    <location>
        <begin position="144"/>
        <end position="147"/>
    </location>
    <ligand>
        <name>substrate</name>
    </ligand>
</feature>
<keyword evidence="8 10" id="KW-0479">Metal-binding</keyword>
<feature type="binding site" evidence="10 13">
    <location>
        <position position="177"/>
    </location>
    <ligand>
        <name>a divalent metal cation</name>
        <dbReference type="ChEBI" id="CHEBI:60240"/>
    </ligand>
</feature>
<evidence type="ECO:0000256" key="8">
    <source>
        <dbReference type="ARBA" id="ARBA00022723"/>
    </source>
</evidence>
<dbReference type="PROSITE" id="PS01086">
    <property type="entry name" value="RIBUL_P_3_EPIMER_2"/>
    <property type="match status" value="1"/>
</dbReference>
<dbReference type="Gene3D" id="3.20.20.70">
    <property type="entry name" value="Aldolase class I"/>
    <property type="match status" value="1"/>
</dbReference>
<evidence type="ECO:0000256" key="7">
    <source>
        <dbReference type="ARBA" id="ARBA00013188"/>
    </source>
</evidence>
<dbReference type="GO" id="GO:0019323">
    <property type="term" value="P:pentose catabolic process"/>
    <property type="evidence" value="ECO:0007669"/>
    <property type="project" value="UniProtKB-UniRule"/>
</dbReference>
<dbReference type="EC" id="5.1.3.1" evidence="7 10"/>
<dbReference type="GO" id="GO:0046872">
    <property type="term" value="F:metal ion binding"/>
    <property type="evidence" value="ECO:0007669"/>
    <property type="project" value="UniProtKB-UniRule"/>
</dbReference>
<dbReference type="PIRSF" id="PIRSF001461">
    <property type="entry name" value="RPE"/>
    <property type="match status" value="1"/>
</dbReference>
<evidence type="ECO:0000256" key="11">
    <source>
        <dbReference type="PIRNR" id="PIRNR001461"/>
    </source>
</evidence>
<comment type="pathway">
    <text evidence="10">Carbohydrate degradation.</text>
</comment>
<accession>B4CZD9</accession>
<dbReference type="NCBIfam" id="NF004076">
    <property type="entry name" value="PRK05581.1-4"/>
    <property type="match status" value="1"/>
</dbReference>
<feature type="active site" description="Proton acceptor" evidence="10 12">
    <location>
        <position position="38"/>
    </location>
</feature>
<dbReference type="STRING" id="497964.CfE428DRAFT_2027"/>
<comment type="function">
    <text evidence="10">Catalyzes the reversible epimerization of D-ribulose 5-phosphate to D-xylulose 5-phosphate.</text>
</comment>
<comment type="cofactor">
    <cofactor evidence="3">
        <name>Co(2+)</name>
        <dbReference type="ChEBI" id="CHEBI:48828"/>
    </cofactor>
</comment>
<evidence type="ECO:0000256" key="4">
    <source>
        <dbReference type="ARBA" id="ARBA00001947"/>
    </source>
</evidence>
<dbReference type="SUPFAM" id="SSF51366">
    <property type="entry name" value="Ribulose-phoshate binding barrel"/>
    <property type="match status" value="1"/>
</dbReference>
<evidence type="ECO:0000313" key="16">
    <source>
        <dbReference type="Proteomes" id="UP000005824"/>
    </source>
</evidence>
<dbReference type="FunCoup" id="B4CZD9">
    <property type="interactions" value="539"/>
</dbReference>
<comment type="caution">
    <text evidence="10">Lacks conserved residue(s) required for the propagation of feature annotation.</text>
</comment>
<evidence type="ECO:0000256" key="10">
    <source>
        <dbReference type="HAMAP-Rule" id="MF_02227"/>
    </source>
</evidence>
<feature type="binding site" evidence="14">
    <location>
        <begin position="199"/>
        <end position="200"/>
    </location>
    <ligand>
        <name>substrate</name>
    </ligand>
</feature>
<keyword evidence="10 11" id="KW-0119">Carbohydrate metabolism</keyword>
<comment type="cofactor">
    <cofactor evidence="4">
        <name>Zn(2+)</name>
        <dbReference type="ChEBI" id="CHEBI:29105"/>
    </cofactor>
</comment>
<dbReference type="NCBIfam" id="TIGR01163">
    <property type="entry name" value="rpe"/>
    <property type="match status" value="1"/>
</dbReference>
<comment type="cofactor">
    <cofactor evidence="2">
        <name>Mn(2+)</name>
        <dbReference type="ChEBI" id="CHEBI:29035"/>
    </cofactor>
</comment>
<dbReference type="PROSITE" id="PS01085">
    <property type="entry name" value="RIBUL_P_3_EPIMER_1"/>
    <property type="match status" value="1"/>
</dbReference>
<feature type="binding site" evidence="10 14">
    <location>
        <position position="69"/>
    </location>
    <ligand>
        <name>substrate</name>
    </ligand>
</feature>
<feature type="binding site" evidence="10 14">
    <location>
        <position position="11"/>
    </location>
    <ligand>
        <name>substrate</name>
    </ligand>
</feature>
<dbReference type="InParanoid" id="B4CZD9"/>
<feature type="binding site" evidence="10 13">
    <location>
        <position position="36"/>
    </location>
    <ligand>
        <name>a divalent metal cation</name>
        <dbReference type="ChEBI" id="CHEBI:60240"/>
    </ligand>
</feature>
<sequence length="218" mass="23983">MPAHSIVIAPSILACDFGRLHEEVRRAEAAGADWLHLDVMDGHFVDNISFGPAFVDFVAKVATVPLDVHLMVERPDHYFPRFVKSAANITVHVEAQHDVRKTLAGIREMGRTCGLSLRPATPFEAVVPYLDQIDLLLVMTVVPGFGGQPFMPEMLTKVQDARDRRERLGMKYRIEVDGGINEKTAAQTREAGADTFVAGTSVFAAPDMAEAMRKVRGV</sequence>
<protein>
    <recommendedName>
        <fullName evidence="7 10">Ribulose-phosphate 3-epimerase</fullName>
        <ecNumber evidence="7 10">5.1.3.1</ecNumber>
    </recommendedName>
</protein>
<dbReference type="GO" id="GO:0004750">
    <property type="term" value="F:D-ribulose-phosphate 3-epimerase activity"/>
    <property type="evidence" value="ECO:0007669"/>
    <property type="project" value="UniProtKB-UniRule"/>
</dbReference>
<comment type="cofactor">
    <cofactor evidence="5">
        <name>Fe(2+)</name>
        <dbReference type="ChEBI" id="CHEBI:29033"/>
    </cofactor>
</comment>
<feature type="binding site" evidence="10 13">
    <location>
        <position position="38"/>
    </location>
    <ligand>
        <name>a divalent metal cation</name>
        <dbReference type="ChEBI" id="CHEBI:60240"/>
    </ligand>
</feature>
<feature type="binding site" evidence="14">
    <location>
        <position position="179"/>
    </location>
    <ligand>
        <name>substrate</name>
    </ligand>
</feature>
<evidence type="ECO:0000256" key="12">
    <source>
        <dbReference type="PIRSR" id="PIRSR001461-1"/>
    </source>
</evidence>
<dbReference type="HAMAP" id="MF_02227">
    <property type="entry name" value="RPE"/>
    <property type="match status" value="1"/>
</dbReference>
<evidence type="ECO:0000256" key="2">
    <source>
        <dbReference type="ARBA" id="ARBA00001936"/>
    </source>
</evidence>
<evidence type="ECO:0000256" key="6">
    <source>
        <dbReference type="ARBA" id="ARBA00009541"/>
    </source>
</evidence>
<dbReference type="EMBL" id="ABVL01000005">
    <property type="protein sequence ID" value="EDY20103.1"/>
    <property type="molecule type" value="Genomic_DNA"/>
</dbReference>
<comment type="cofactor">
    <cofactor evidence="10 13">
        <name>a divalent metal cation</name>
        <dbReference type="ChEBI" id="CHEBI:60240"/>
    </cofactor>
    <text evidence="10 13">Binds 1 divalent metal cation per subunit.</text>
</comment>
<feature type="binding site" evidence="10 13">
    <location>
        <position position="69"/>
    </location>
    <ligand>
        <name>a divalent metal cation</name>
        <dbReference type="ChEBI" id="CHEBI:60240"/>
    </ligand>
</feature>
<keyword evidence="9 10" id="KW-0413">Isomerase</keyword>
<dbReference type="GO" id="GO:0006098">
    <property type="term" value="P:pentose-phosphate shunt"/>
    <property type="evidence" value="ECO:0007669"/>
    <property type="project" value="UniProtKB-UniRule"/>
</dbReference>
<dbReference type="InterPro" id="IPR000056">
    <property type="entry name" value="Ribul_P_3_epim-like"/>
</dbReference>
<dbReference type="FunFam" id="3.20.20.70:FF:000004">
    <property type="entry name" value="Ribulose-phosphate 3-epimerase"/>
    <property type="match status" value="1"/>
</dbReference>
<dbReference type="GO" id="GO:0005737">
    <property type="term" value="C:cytoplasm"/>
    <property type="evidence" value="ECO:0007669"/>
    <property type="project" value="UniProtKB-ARBA"/>
</dbReference>
<evidence type="ECO:0000256" key="9">
    <source>
        <dbReference type="ARBA" id="ARBA00023235"/>
    </source>
</evidence>
<proteinExistence type="inferred from homology"/>
<dbReference type="InterPro" id="IPR026019">
    <property type="entry name" value="Ribul_P_3_epim"/>
</dbReference>
<feature type="binding site" evidence="10">
    <location>
        <begin position="177"/>
        <end position="179"/>
    </location>
    <ligand>
        <name>substrate</name>
    </ligand>
</feature>
<feature type="active site" description="Proton donor" evidence="10 12">
    <location>
        <position position="177"/>
    </location>
</feature>
<comment type="catalytic activity">
    <reaction evidence="1 10 11">
        <text>D-ribulose 5-phosphate = D-xylulose 5-phosphate</text>
        <dbReference type="Rhea" id="RHEA:13677"/>
        <dbReference type="ChEBI" id="CHEBI:57737"/>
        <dbReference type="ChEBI" id="CHEBI:58121"/>
        <dbReference type="EC" id="5.1.3.1"/>
    </reaction>
</comment>
<comment type="similarity">
    <text evidence="6 10 11">Belongs to the ribulose-phosphate 3-epimerase family.</text>
</comment>
<dbReference type="AlphaFoldDB" id="B4CZD9"/>
<dbReference type="eggNOG" id="COG0036">
    <property type="taxonomic scope" value="Bacteria"/>
</dbReference>
<name>B4CZD9_9BACT</name>
<evidence type="ECO:0000256" key="1">
    <source>
        <dbReference type="ARBA" id="ARBA00001782"/>
    </source>
</evidence>
<comment type="caution">
    <text evidence="15">The sequence shown here is derived from an EMBL/GenBank/DDBJ whole genome shotgun (WGS) entry which is preliminary data.</text>
</comment>
<keyword evidence="16" id="KW-1185">Reference proteome</keyword>
<keyword evidence="13" id="KW-0464">Manganese</keyword>
<keyword evidence="13" id="KW-0170">Cobalt</keyword>
<dbReference type="RefSeq" id="WP_006979352.1">
    <property type="nucleotide sequence ID" value="NZ_ABVL01000005.1"/>
</dbReference>
<reference evidence="15 16" key="1">
    <citation type="journal article" date="2011" name="J. Bacteriol.">
        <title>Genome sequence of Chthoniobacter flavus Ellin428, an aerobic heterotrophic soil bacterium.</title>
        <authorList>
            <person name="Kant R."/>
            <person name="van Passel M.W."/>
            <person name="Palva A."/>
            <person name="Lucas S."/>
            <person name="Lapidus A."/>
            <person name="Glavina Del Rio T."/>
            <person name="Dalin E."/>
            <person name="Tice H."/>
            <person name="Bruce D."/>
            <person name="Goodwin L."/>
            <person name="Pitluck S."/>
            <person name="Larimer F.W."/>
            <person name="Land M.L."/>
            <person name="Hauser L."/>
            <person name="Sangwan P."/>
            <person name="de Vos W.M."/>
            <person name="Janssen P.H."/>
            <person name="Smidt H."/>
        </authorList>
    </citation>
    <scope>NUCLEOTIDE SEQUENCE [LARGE SCALE GENOMIC DNA]</scope>
    <source>
        <strain evidence="15 16">Ellin428</strain>
    </source>
</reference>
<dbReference type="Proteomes" id="UP000005824">
    <property type="component" value="Unassembled WGS sequence"/>
</dbReference>
<organism evidence="15 16">
    <name type="scientific">Chthoniobacter flavus Ellin428</name>
    <dbReference type="NCBI Taxonomy" id="497964"/>
    <lineage>
        <taxon>Bacteria</taxon>
        <taxon>Pseudomonadati</taxon>
        <taxon>Verrucomicrobiota</taxon>
        <taxon>Spartobacteria</taxon>
        <taxon>Chthoniobacterales</taxon>
        <taxon>Chthoniobacteraceae</taxon>
        <taxon>Chthoniobacter</taxon>
    </lineage>
</organism>
<keyword evidence="13" id="KW-0862">Zinc</keyword>
<dbReference type="InterPro" id="IPR013785">
    <property type="entry name" value="Aldolase_TIM"/>
</dbReference>
<dbReference type="CDD" id="cd00429">
    <property type="entry name" value="RPE"/>
    <property type="match status" value="1"/>
</dbReference>
<evidence type="ECO:0000256" key="3">
    <source>
        <dbReference type="ARBA" id="ARBA00001941"/>
    </source>
</evidence>
<evidence type="ECO:0000313" key="15">
    <source>
        <dbReference type="EMBL" id="EDY20103.1"/>
    </source>
</evidence>
<gene>
    <name evidence="10" type="primary">rpe</name>
    <name evidence="15" type="ORF">CfE428DRAFT_2027</name>
</gene>
<evidence type="ECO:0000256" key="13">
    <source>
        <dbReference type="PIRSR" id="PIRSR001461-2"/>
    </source>
</evidence>
<dbReference type="InterPro" id="IPR011060">
    <property type="entry name" value="RibuloseP-bd_barrel"/>
</dbReference>
<dbReference type="Pfam" id="PF00834">
    <property type="entry name" value="Ribul_P_3_epim"/>
    <property type="match status" value="1"/>
</dbReference>
<evidence type="ECO:0000256" key="14">
    <source>
        <dbReference type="PIRSR" id="PIRSR001461-3"/>
    </source>
</evidence>